<evidence type="ECO:0000256" key="1">
    <source>
        <dbReference type="SAM" id="MobiDB-lite"/>
    </source>
</evidence>
<feature type="region of interest" description="Disordered" evidence="1">
    <location>
        <begin position="29"/>
        <end position="67"/>
    </location>
</feature>
<feature type="chain" id="PRO_5021509017" description="Cytochrome C551" evidence="2">
    <location>
        <begin position="26"/>
        <end position="67"/>
    </location>
</feature>
<evidence type="ECO:0008006" key="5">
    <source>
        <dbReference type="Google" id="ProtNLM"/>
    </source>
</evidence>
<keyword evidence="2" id="KW-0732">Signal</keyword>
<dbReference type="Proteomes" id="UP000319175">
    <property type="component" value="Unassembled WGS sequence"/>
</dbReference>
<feature type="signal peptide" evidence="2">
    <location>
        <begin position="1"/>
        <end position="25"/>
    </location>
</feature>
<dbReference type="PROSITE" id="PS51257">
    <property type="entry name" value="PROKAR_LIPOPROTEIN"/>
    <property type="match status" value="1"/>
</dbReference>
<sequence length="67" mass="7121">MKSLANKLFLVASVVLLGIMTSCKEKNTENNVDVDMPDTTTVVEPTAPATPDTATVPTDTTKTPMPK</sequence>
<reference evidence="3 4" key="1">
    <citation type="submission" date="2019-06" db="EMBL/GenBank/DDBJ databases">
        <title>Flavobacterium sp. MaA-Y11 from geoumgang.</title>
        <authorList>
            <person name="Jeong S."/>
        </authorList>
    </citation>
    <scope>NUCLEOTIDE SEQUENCE [LARGE SCALE GENOMIC DNA]</scope>
    <source>
        <strain evidence="3 4">MaA-Y11</strain>
    </source>
</reference>
<comment type="caution">
    <text evidence="3">The sequence shown here is derived from an EMBL/GenBank/DDBJ whole genome shotgun (WGS) entry which is preliminary data.</text>
</comment>
<proteinExistence type="predicted"/>
<dbReference type="AlphaFoldDB" id="A0A501QMN6"/>
<evidence type="ECO:0000313" key="4">
    <source>
        <dbReference type="Proteomes" id="UP000319175"/>
    </source>
</evidence>
<keyword evidence="4" id="KW-1185">Reference proteome</keyword>
<organism evidence="3 4">
    <name type="scientific">Flavobacterium microcysteis</name>
    <dbReference type="NCBI Taxonomy" id="2596891"/>
    <lineage>
        <taxon>Bacteria</taxon>
        <taxon>Pseudomonadati</taxon>
        <taxon>Bacteroidota</taxon>
        <taxon>Flavobacteriia</taxon>
        <taxon>Flavobacteriales</taxon>
        <taxon>Flavobacteriaceae</taxon>
        <taxon>Flavobacterium</taxon>
    </lineage>
</organism>
<dbReference type="RefSeq" id="WP_139997898.1">
    <property type="nucleotide sequence ID" value="NZ_VFJE01000047.1"/>
</dbReference>
<evidence type="ECO:0000313" key="3">
    <source>
        <dbReference type="EMBL" id="TPD73475.1"/>
    </source>
</evidence>
<feature type="compositionally biased region" description="Low complexity" evidence="1">
    <location>
        <begin position="33"/>
        <end position="67"/>
    </location>
</feature>
<accession>A0A501QMN6</accession>
<protein>
    <recommendedName>
        <fullName evidence="5">Cytochrome C551</fullName>
    </recommendedName>
</protein>
<dbReference type="EMBL" id="VFJE01000047">
    <property type="protein sequence ID" value="TPD73475.1"/>
    <property type="molecule type" value="Genomic_DNA"/>
</dbReference>
<gene>
    <name evidence="3" type="ORF">FJA49_00925</name>
</gene>
<name>A0A501QMN6_9FLAO</name>
<evidence type="ECO:0000256" key="2">
    <source>
        <dbReference type="SAM" id="SignalP"/>
    </source>
</evidence>